<gene>
    <name evidence="1" type="ORF">SS37A_27280</name>
</gene>
<name>A0ABN6VHQ5_9HYPH</name>
<organism evidence="1 2">
    <name type="scientific">Methylocystis iwaonis</name>
    <dbReference type="NCBI Taxonomy" id="2885079"/>
    <lineage>
        <taxon>Bacteria</taxon>
        <taxon>Pseudomonadati</taxon>
        <taxon>Pseudomonadota</taxon>
        <taxon>Alphaproteobacteria</taxon>
        <taxon>Hyphomicrobiales</taxon>
        <taxon>Methylocystaceae</taxon>
        <taxon>Methylocystis</taxon>
    </lineage>
</organism>
<keyword evidence="2" id="KW-1185">Reference proteome</keyword>
<accession>A0ABN6VHQ5</accession>
<reference evidence="1 2" key="1">
    <citation type="journal article" date="2023" name="Int. J. Syst. Evol. Microbiol.">
        <title>Methylocystis iwaonis sp. nov., a type II methane-oxidizing bacterium from surface soil of a rice paddy field in Japan, and emended description of the genus Methylocystis (ex Whittenbury et al. 1970) Bowman et al. 1993.</title>
        <authorList>
            <person name="Kaise H."/>
            <person name="Sawadogo J.B."/>
            <person name="Alam M.S."/>
            <person name="Ueno C."/>
            <person name="Dianou D."/>
            <person name="Shinjo R."/>
            <person name="Asakawa S."/>
        </authorList>
    </citation>
    <scope>NUCLEOTIDE SEQUENCE [LARGE SCALE GENOMIC DNA]</scope>
    <source>
        <strain evidence="1 2">SS37A-Re</strain>
    </source>
</reference>
<dbReference type="EMBL" id="AP027142">
    <property type="protein sequence ID" value="BDV35199.1"/>
    <property type="molecule type" value="Genomic_DNA"/>
</dbReference>
<evidence type="ECO:0008006" key="3">
    <source>
        <dbReference type="Google" id="ProtNLM"/>
    </source>
</evidence>
<evidence type="ECO:0000313" key="1">
    <source>
        <dbReference type="EMBL" id="BDV35199.1"/>
    </source>
</evidence>
<evidence type="ECO:0000313" key="2">
    <source>
        <dbReference type="Proteomes" id="UP001317629"/>
    </source>
</evidence>
<dbReference type="Proteomes" id="UP001317629">
    <property type="component" value="Chromosome"/>
</dbReference>
<proteinExistence type="predicted"/>
<sequence>MTHRLSFLRPAAASRFARALLLAAALVTGAPFAASLAMGLRAGAGAVASLFVCFASGASLPDAQTGRPGSVSDHGIDCVLCQTLCSGAAPLAVRPGVVVAAHIQRLNLPWMVADRAAPTTRTRLPHWARAPPATG</sequence>
<protein>
    <recommendedName>
        <fullName evidence="3">DUF2946 domain-containing protein</fullName>
    </recommendedName>
</protein>
<dbReference type="RefSeq" id="WP_281928577.1">
    <property type="nucleotide sequence ID" value="NZ_AP027142.1"/>
</dbReference>